<dbReference type="Gene3D" id="1.20.58.2010">
    <property type="entry name" value="PRONE domain, subdomain 1"/>
    <property type="match status" value="1"/>
</dbReference>
<gene>
    <name evidence="4" type="ORF">T459_32602</name>
</gene>
<organism evidence="4 5">
    <name type="scientific">Capsicum annuum</name>
    <name type="common">Capsicum pepper</name>
    <dbReference type="NCBI Taxonomy" id="4072"/>
    <lineage>
        <taxon>Eukaryota</taxon>
        <taxon>Viridiplantae</taxon>
        <taxon>Streptophyta</taxon>
        <taxon>Embryophyta</taxon>
        <taxon>Tracheophyta</taxon>
        <taxon>Spermatophyta</taxon>
        <taxon>Magnoliopsida</taxon>
        <taxon>eudicotyledons</taxon>
        <taxon>Gunneridae</taxon>
        <taxon>Pentapetalae</taxon>
        <taxon>asterids</taxon>
        <taxon>lamiids</taxon>
        <taxon>Solanales</taxon>
        <taxon>Solanaceae</taxon>
        <taxon>Solanoideae</taxon>
        <taxon>Capsiceae</taxon>
        <taxon>Capsicum</taxon>
    </lineage>
</organism>
<comment type="caution">
    <text evidence="4">The sequence shown here is derived from an EMBL/GenBank/DDBJ whole genome shotgun (WGS) entry which is preliminary data.</text>
</comment>
<name>A0A2G2Y1D6_CAPAN</name>
<evidence type="ECO:0000313" key="5">
    <source>
        <dbReference type="Proteomes" id="UP000222542"/>
    </source>
</evidence>
<accession>A0A2G2Y1D6</accession>
<protein>
    <recommendedName>
        <fullName evidence="3">PRONE domain-containing protein</fullName>
    </recommendedName>
</protein>
<reference evidence="4 5" key="2">
    <citation type="journal article" date="2017" name="Genome Biol.">
        <title>New reference genome sequences of hot pepper reveal the massive evolution of plant disease-resistance genes by retroduplication.</title>
        <authorList>
            <person name="Kim S."/>
            <person name="Park J."/>
            <person name="Yeom S.I."/>
            <person name="Kim Y.M."/>
            <person name="Seo E."/>
            <person name="Kim K.T."/>
            <person name="Kim M.S."/>
            <person name="Lee J.M."/>
            <person name="Cheong K."/>
            <person name="Shin H.S."/>
            <person name="Kim S.B."/>
            <person name="Han K."/>
            <person name="Lee J."/>
            <person name="Park M."/>
            <person name="Lee H.A."/>
            <person name="Lee H.Y."/>
            <person name="Lee Y."/>
            <person name="Oh S."/>
            <person name="Lee J.H."/>
            <person name="Choi E."/>
            <person name="Choi E."/>
            <person name="Lee S.E."/>
            <person name="Jeon J."/>
            <person name="Kim H."/>
            <person name="Choi G."/>
            <person name="Song H."/>
            <person name="Lee J."/>
            <person name="Lee S.C."/>
            <person name="Kwon J.K."/>
            <person name="Lee H.Y."/>
            <person name="Koo N."/>
            <person name="Hong Y."/>
            <person name="Kim R.W."/>
            <person name="Kang W.H."/>
            <person name="Huh J.H."/>
            <person name="Kang B.C."/>
            <person name="Yang T.J."/>
            <person name="Lee Y.H."/>
            <person name="Bennetzen J.L."/>
            <person name="Choi D."/>
        </authorList>
    </citation>
    <scope>NUCLEOTIDE SEQUENCE [LARGE SCALE GENOMIC DNA]</scope>
    <source>
        <strain evidence="5">cv. CM334</strain>
    </source>
</reference>
<reference evidence="4 5" key="1">
    <citation type="journal article" date="2014" name="Nat. Genet.">
        <title>Genome sequence of the hot pepper provides insights into the evolution of pungency in Capsicum species.</title>
        <authorList>
            <person name="Kim S."/>
            <person name="Park M."/>
            <person name="Yeom S.I."/>
            <person name="Kim Y.M."/>
            <person name="Lee J.M."/>
            <person name="Lee H.A."/>
            <person name="Seo E."/>
            <person name="Choi J."/>
            <person name="Cheong K."/>
            <person name="Kim K.T."/>
            <person name="Jung K."/>
            <person name="Lee G.W."/>
            <person name="Oh S.K."/>
            <person name="Bae C."/>
            <person name="Kim S.B."/>
            <person name="Lee H.Y."/>
            <person name="Kim S.Y."/>
            <person name="Kim M.S."/>
            <person name="Kang B.C."/>
            <person name="Jo Y.D."/>
            <person name="Yang H.B."/>
            <person name="Jeong H.J."/>
            <person name="Kang W.H."/>
            <person name="Kwon J.K."/>
            <person name="Shin C."/>
            <person name="Lim J.Y."/>
            <person name="Park J.H."/>
            <person name="Huh J.H."/>
            <person name="Kim J.S."/>
            <person name="Kim B.D."/>
            <person name="Cohen O."/>
            <person name="Paran I."/>
            <person name="Suh M.C."/>
            <person name="Lee S.B."/>
            <person name="Kim Y.K."/>
            <person name="Shin Y."/>
            <person name="Noh S.J."/>
            <person name="Park J."/>
            <person name="Seo Y.S."/>
            <person name="Kwon S.Y."/>
            <person name="Kim H.A."/>
            <person name="Park J.M."/>
            <person name="Kim H.J."/>
            <person name="Choi S.B."/>
            <person name="Bosland P.W."/>
            <person name="Reeves G."/>
            <person name="Jo S.H."/>
            <person name="Lee B.W."/>
            <person name="Cho H.T."/>
            <person name="Choi H.S."/>
            <person name="Lee M.S."/>
            <person name="Yu Y."/>
            <person name="Do Choi Y."/>
            <person name="Park B.S."/>
            <person name="van Deynze A."/>
            <person name="Ashrafi H."/>
            <person name="Hill T."/>
            <person name="Kim W.T."/>
            <person name="Pai H.S."/>
            <person name="Ahn H.K."/>
            <person name="Yeam I."/>
            <person name="Giovannoni J.J."/>
            <person name="Rose J.K."/>
            <person name="Sorensen I."/>
            <person name="Lee S.J."/>
            <person name="Kim R.W."/>
            <person name="Choi I.Y."/>
            <person name="Choi B.S."/>
            <person name="Lim J.S."/>
            <person name="Lee Y.H."/>
            <person name="Choi D."/>
        </authorList>
    </citation>
    <scope>NUCLEOTIDE SEQUENCE [LARGE SCALE GENOMIC DNA]</scope>
    <source>
        <strain evidence="5">cv. CM334</strain>
    </source>
</reference>
<dbReference type="InterPro" id="IPR038937">
    <property type="entry name" value="RopGEF"/>
</dbReference>
<dbReference type="GO" id="GO:0005085">
    <property type="term" value="F:guanyl-nucleotide exchange factor activity"/>
    <property type="evidence" value="ECO:0000318"/>
    <property type="project" value="GO_Central"/>
</dbReference>
<keyword evidence="1 2" id="KW-0344">Guanine-nucleotide releasing factor</keyword>
<dbReference type="AlphaFoldDB" id="A0A2G2Y1D6"/>
<dbReference type="InterPro" id="IPR005512">
    <property type="entry name" value="PRONE_dom"/>
</dbReference>
<dbReference type="Gramene" id="PHT63552">
    <property type="protein sequence ID" value="PHT63552"/>
    <property type="gene ID" value="T459_32602"/>
</dbReference>
<dbReference type="SUPFAM" id="SSF48403">
    <property type="entry name" value="Ankyrin repeat"/>
    <property type="match status" value="1"/>
</dbReference>
<keyword evidence="5" id="KW-1185">Reference proteome</keyword>
<dbReference type="InterPro" id="IPR036770">
    <property type="entry name" value="Ankyrin_rpt-contain_sf"/>
</dbReference>
<dbReference type="Proteomes" id="UP000222542">
    <property type="component" value="Unassembled WGS sequence"/>
</dbReference>
<dbReference type="STRING" id="4072.A0A2G2Y1D6"/>
<evidence type="ECO:0000313" key="4">
    <source>
        <dbReference type="EMBL" id="PHT63552.1"/>
    </source>
</evidence>
<dbReference type="GO" id="GO:0005886">
    <property type="term" value="C:plasma membrane"/>
    <property type="evidence" value="ECO:0000318"/>
    <property type="project" value="GO_Central"/>
</dbReference>
<evidence type="ECO:0000256" key="2">
    <source>
        <dbReference type="PROSITE-ProRule" id="PRU00663"/>
    </source>
</evidence>
<proteinExistence type="predicted"/>
<evidence type="ECO:0000256" key="1">
    <source>
        <dbReference type="ARBA" id="ARBA00022658"/>
    </source>
</evidence>
<dbReference type="PROSITE" id="PS51334">
    <property type="entry name" value="PRONE"/>
    <property type="match status" value="1"/>
</dbReference>
<dbReference type="PANTHER" id="PTHR33101">
    <property type="entry name" value="ROP GUANINE NUCLEOTIDE EXCHANGE FACTOR 1"/>
    <property type="match status" value="1"/>
</dbReference>
<dbReference type="Pfam" id="PF03759">
    <property type="entry name" value="PRONE"/>
    <property type="match status" value="1"/>
</dbReference>
<dbReference type="PANTHER" id="PTHR33101:SF1">
    <property type="entry name" value="ROP GUANINE NUCLEOTIDE EXCHANGE FACTOR 5"/>
    <property type="match status" value="1"/>
</dbReference>
<evidence type="ECO:0000259" key="3">
    <source>
        <dbReference type="PROSITE" id="PS51334"/>
    </source>
</evidence>
<feature type="domain" description="PRONE" evidence="3">
    <location>
        <begin position="1"/>
        <end position="42"/>
    </location>
</feature>
<dbReference type="EMBL" id="AYRZ02000029">
    <property type="protein sequence ID" value="PHT63552.1"/>
    <property type="molecule type" value="Genomic_DNA"/>
</dbReference>
<sequence>MKERFAKLLLGEDVTGESKGVSTALALSNAITYLAVFWIKAALSVMWRLPYITYASTWVDQCEMLLLSYGGFTATTTSPIVEFINIISYNVGSTVADVKDANKRGPLIFAAREGNADLCKYLVEELMTDVNEKDEQGYVRGGQHDGYGLYDDVYLREERMKGKHGELGREMRDGYPNRDVGLNSIKVSLPVFKGESDPEAYLAWKSSYDKIFQLNDLTEERNVAML</sequence>